<gene>
    <name evidence="3" type="ORF">M406DRAFT_326378</name>
</gene>
<name>A0A9P4YCS1_CRYP1</name>
<keyword evidence="1" id="KW-0175">Coiled coil</keyword>
<evidence type="ECO:0000256" key="1">
    <source>
        <dbReference type="SAM" id="Coils"/>
    </source>
</evidence>
<sequence length="202" mass="22339">MYSSSLIHSPSRAHSASSLRDQIRSLRSELSARNEDCAQLRLELEEIRNMKAVNEAILRDGLNRARKETATWSRRAERAERKIDDFECRAMHTENHRRDEQIEAGDGYSFDSGSDHIDVSQAQARSVGARMNQGIRRAKSNTFAGVDGANCADDEFSECSSSTVVRNTSSAGEDDGATGSGLWSAEDEDVSFPSPGLMDEYL</sequence>
<evidence type="ECO:0000313" key="4">
    <source>
        <dbReference type="Proteomes" id="UP000803844"/>
    </source>
</evidence>
<feature type="region of interest" description="Disordered" evidence="2">
    <location>
        <begin position="155"/>
        <end position="202"/>
    </location>
</feature>
<dbReference type="RefSeq" id="XP_040781929.1">
    <property type="nucleotide sequence ID" value="XM_040920080.1"/>
</dbReference>
<dbReference type="AlphaFoldDB" id="A0A9P4YCS1"/>
<accession>A0A9P4YCS1</accession>
<proteinExistence type="predicted"/>
<organism evidence="3 4">
    <name type="scientific">Cryphonectria parasitica (strain ATCC 38755 / EP155)</name>
    <dbReference type="NCBI Taxonomy" id="660469"/>
    <lineage>
        <taxon>Eukaryota</taxon>
        <taxon>Fungi</taxon>
        <taxon>Dikarya</taxon>
        <taxon>Ascomycota</taxon>
        <taxon>Pezizomycotina</taxon>
        <taxon>Sordariomycetes</taxon>
        <taxon>Sordariomycetidae</taxon>
        <taxon>Diaporthales</taxon>
        <taxon>Cryphonectriaceae</taxon>
        <taxon>Cryphonectria-Endothia species complex</taxon>
        <taxon>Cryphonectria</taxon>
    </lineage>
</organism>
<comment type="caution">
    <text evidence="3">The sequence shown here is derived from an EMBL/GenBank/DDBJ whole genome shotgun (WGS) entry which is preliminary data.</text>
</comment>
<evidence type="ECO:0000256" key="2">
    <source>
        <dbReference type="SAM" id="MobiDB-lite"/>
    </source>
</evidence>
<dbReference type="GeneID" id="63837209"/>
<dbReference type="EMBL" id="MU032344">
    <property type="protein sequence ID" value="KAF3770968.1"/>
    <property type="molecule type" value="Genomic_DNA"/>
</dbReference>
<keyword evidence="4" id="KW-1185">Reference proteome</keyword>
<feature type="compositionally biased region" description="Polar residues" evidence="2">
    <location>
        <begin position="158"/>
        <end position="171"/>
    </location>
</feature>
<protein>
    <submittedName>
        <fullName evidence="3">Uncharacterized protein</fullName>
    </submittedName>
</protein>
<reference evidence="3" key="1">
    <citation type="journal article" date="2020" name="Phytopathology">
        <title>Genome sequence of the chestnut blight fungus Cryphonectria parasitica EP155: A fundamental resource for an archetypical invasive plant pathogen.</title>
        <authorList>
            <person name="Crouch J.A."/>
            <person name="Dawe A."/>
            <person name="Aerts A."/>
            <person name="Barry K."/>
            <person name="Churchill A.C.L."/>
            <person name="Grimwood J."/>
            <person name="Hillman B."/>
            <person name="Milgroom M.G."/>
            <person name="Pangilinan J."/>
            <person name="Smith M."/>
            <person name="Salamov A."/>
            <person name="Schmutz J."/>
            <person name="Yadav J."/>
            <person name="Grigoriev I.V."/>
            <person name="Nuss D."/>
        </authorList>
    </citation>
    <scope>NUCLEOTIDE SEQUENCE</scope>
    <source>
        <strain evidence="3">EP155</strain>
    </source>
</reference>
<dbReference type="OrthoDB" id="5243373at2759"/>
<dbReference type="Proteomes" id="UP000803844">
    <property type="component" value="Unassembled WGS sequence"/>
</dbReference>
<feature type="coiled-coil region" evidence="1">
    <location>
        <begin position="23"/>
        <end position="96"/>
    </location>
</feature>
<evidence type="ECO:0000313" key="3">
    <source>
        <dbReference type="EMBL" id="KAF3770968.1"/>
    </source>
</evidence>